<sequence length="396" mass="45589">KPARETAAPIPDPFPLLSQVPHVPEETPLLIGFTRNWPQLLQCVSSYIAAGWPAEDIYVVENTGVMHANRNGQLTLQNPFYLNHTQLHILGVNVIVTPTLMSFAQLQNFYAWTALERNWTEFFWSHQDVVAFSFEKEFRPHTDDKSIQNANYPLYARAVAILRFLRQPGTPKWANHFFAYDHLTLVHRDAVLDIGGWDTHIPFYATDCDFYLRQKWAGYFQGSTQIGIIIDTSTVLDDFGAFFRIPGIHATFQGDPGPEDQLQQYEGGVGVDPARQAEFQEREAERKRLVDKEGETVEYLVDISYRMQAVKYIDGGSWRNMWQLRQGGGQGEPFYRDQEGFQIGLDTQIEAGRRVFSEKWGHRGCDIFDRTAEDAWTLQRDWNVFTEGQGHEGPYW</sequence>
<dbReference type="InterPro" id="IPR029044">
    <property type="entry name" value="Nucleotide-diphossugar_trans"/>
</dbReference>
<dbReference type="RefSeq" id="XP_040776938.1">
    <property type="nucleotide sequence ID" value="XM_040915556.1"/>
</dbReference>
<dbReference type="EMBL" id="MU032347">
    <property type="protein sequence ID" value="KAF3765977.1"/>
    <property type="molecule type" value="Genomic_DNA"/>
</dbReference>
<reference evidence="1" key="1">
    <citation type="journal article" date="2020" name="Phytopathology">
        <title>Genome sequence of the chestnut blight fungus Cryphonectria parasitica EP155: A fundamental resource for an archetypical invasive plant pathogen.</title>
        <authorList>
            <person name="Crouch J.A."/>
            <person name="Dawe A."/>
            <person name="Aerts A."/>
            <person name="Barry K."/>
            <person name="Churchill A.C.L."/>
            <person name="Grimwood J."/>
            <person name="Hillman B."/>
            <person name="Milgroom M.G."/>
            <person name="Pangilinan J."/>
            <person name="Smith M."/>
            <person name="Salamov A."/>
            <person name="Schmutz J."/>
            <person name="Yadav J."/>
            <person name="Grigoriev I.V."/>
            <person name="Nuss D."/>
        </authorList>
    </citation>
    <scope>NUCLEOTIDE SEQUENCE</scope>
    <source>
        <strain evidence="1">EP155</strain>
    </source>
</reference>
<accession>A0A9P5CQ08</accession>
<feature type="non-terminal residue" evidence="1">
    <location>
        <position position="1"/>
    </location>
</feature>
<name>A0A9P5CQ08_CRYP1</name>
<dbReference type="GeneID" id="63832685"/>
<dbReference type="Proteomes" id="UP000803844">
    <property type="component" value="Unassembled WGS sequence"/>
</dbReference>
<protein>
    <submittedName>
        <fullName evidence="1">Uncharacterized protein</fullName>
    </submittedName>
</protein>
<feature type="non-terminal residue" evidence="1">
    <location>
        <position position="396"/>
    </location>
</feature>
<dbReference type="AlphaFoldDB" id="A0A9P5CQ08"/>
<dbReference type="OrthoDB" id="3527108at2759"/>
<organism evidence="1 2">
    <name type="scientific">Cryphonectria parasitica (strain ATCC 38755 / EP155)</name>
    <dbReference type="NCBI Taxonomy" id="660469"/>
    <lineage>
        <taxon>Eukaryota</taxon>
        <taxon>Fungi</taxon>
        <taxon>Dikarya</taxon>
        <taxon>Ascomycota</taxon>
        <taxon>Pezizomycotina</taxon>
        <taxon>Sordariomycetes</taxon>
        <taxon>Sordariomycetidae</taxon>
        <taxon>Diaporthales</taxon>
        <taxon>Cryphonectriaceae</taxon>
        <taxon>Cryphonectria-Endothia species complex</taxon>
        <taxon>Cryphonectria</taxon>
    </lineage>
</organism>
<comment type="caution">
    <text evidence="1">The sequence shown here is derived from an EMBL/GenBank/DDBJ whole genome shotgun (WGS) entry which is preliminary data.</text>
</comment>
<dbReference type="SUPFAM" id="SSF53448">
    <property type="entry name" value="Nucleotide-diphospho-sugar transferases"/>
    <property type="match status" value="1"/>
</dbReference>
<evidence type="ECO:0000313" key="2">
    <source>
        <dbReference type="Proteomes" id="UP000803844"/>
    </source>
</evidence>
<keyword evidence="2" id="KW-1185">Reference proteome</keyword>
<proteinExistence type="predicted"/>
<gene>
    <name evidence="1" type="ORF">M406DRAFT_219859</name>
</gene>
<evidence type="ECO:0000313" key="1">
    <source>
        <dbReference type="EMBL" id="KAF3765977.1"/>
    </source>
</evidence>